<sequence length="542" mass="60568">MLMGTSGEALRRTSIMIVGGGPVGLAMGLLLDRFGIDAIIVEKSPTTTDHPKSRGCWVRTMEIFRQWGIEQAIRDRGLQDSSDMFVQVESIAGREISRSRPEPNLGQTPAWKSLVAQDAVEEEIYKVIEHSNLVQVHFSTEFVGFEEVEDGVVCEIRSVETGRTERWHARYLLACDGAGSQTRRSAGIDMVGPATLAVMLNEYWRGDLSRFPITREAAGYQVYSDQPGMPRRAGILNTNGRDRWLSVIQIGEEKDERPRPWTDAETIEIIRTHAGVPDLDVTLLNRSIWRMSKQVAARFRKGRVLVVGDAAHRFPPTGGFGLNSGVQDAHNLAWKLAYVLRGLASEQLLESYDVERRPVAQSNADFSYGNLIRFRRLDEAVRSGNEDRIRFWVNDLDNHLHSIGQALGFSYEEGAVVPDGTPRGGHLTRTYFPSDRPGGRFPHLWLDMARKTSTLDWFDKEFTVVTGPLGGEWLEAGRDVSEKLGIPLSLQQLPNAHQSDGIQMGLRGAVVVRPDGHVAWRMPYIPQDPARELAGALRTVLH</sequence>
<keyword evidence="6" id="KW-1185">Reference proteome</keyword>
<dbReference type="GO" id="GO:0071949">
    <property type="term" value="F:FAD binding"/>
    <property type="evidence" value="ECO:0007669"/>
    <property type="project" value="InterPro"/>
</dbReference>
<dbReference type="Proteomes" id="UP000057737">
    <property type="component" value="Unassembled WGS sequence"/>
</dbReference>
<feature type="domain" description="FAD-binding" evidence="4">
    <location>
        <begin position="13"/>
        <end position="367"/>
    </location>
</feature>
<evidence type="ECO:0000256" key="2">
    <source>
        <dbReference type="ARBA" id="ARBA00022630"/>
    </source>
</evidence>
<gene>
    <name evidence="5" type="ORF">AS156_31860</name>
</gene>
<keyword evidence="3" id="KW-0274">FAD</keyword>
<dbReference type="SUPFAM" id="SSF51905">
    <property type="entry name" value="FAD/NAD(P)-binding domain"/>
    <property type="match status" value="1"/>
</dbReference>
<proteinExistence type="predicted"/>
<dbReference type="InterPro" id="IPR036188">
    <property type="entry name" value="FAD/NAD-bd_sf"/>
</dbReference>
<dbReference type="Pfam" id="PF01494">
    <property type="entry name" value="FAD_binding_3"/>
    <property type="match status" value="1"/>
</dbReference>
<dbReference type="AlphaFoldDB" id="A0A120FQY8"/>
<keyword evidence="2" id="KW-0285">Flavoprotein</keyword>
<dbReference type="PANTHER" id="PTHR43004">
    <property type="entry name" value="TRK SYSTEM POTASSIUM UPTAKE PROTEIN"/>
    <property type="match status" value="1"/>
</dbReference>
<dbReference type="InterPro" id="IPR050641">
    <property type="entry name" value="RIFMO-like"/>
</dbReference>
<dbReference type="Pfam" id="PF21274">
    <property type="entry name" value="Rng_hyd_C"/>
    <property type="match status" value="1"/>
</dbReference>
<evidence type="ECO:0000313" key="5">
    <source>
        <dbReference type="EMBL" id="KWV59267.1"/>
    </source>
</evidence>
<dbReference type="Gene3D" id="3.50.50.60">
    <property type="entry name" value="FAD/NAD(P)-binding domain"/>
    <property type="match status" value="1"/>
</dbReference>
<evidence type="ECO:0000259" key="4">
    <source>
        <dbReference type="Pfam" id="PF01494"/>
    </source>
</evidence>
<dbReference type="Gene3D" id="3.30.9.10">
    <property type="entry name" value="D-Amino Acid Oxidase, subunit A, domain 2"/>
    <property type="match status" value="1"/>
</dbReference>
<organism evidence="5 6">
    <name type="scientific">Bradyrhizobium macuxiense</name>
    <dbReference type="NCBI Taxonomy" id="1755647"/>
    <lineage>
        <taxon>Bacteria</taxon>
        <taxon>Pseudomonadati</taxon>
        <taxon>Pseudomonadota</taxon>
        <taxon>Alphaproteobacteria</taxon>
        <taxon>Hyphomicrobiales</taxon>
        <taxon>Nitrobacteraceae</taxon>
        <taxon>Bradyrhizobium</taxon>
    </lineage>
</organism>
<dbReference type="EMBL" id="LNCU01000032">
    <property type="protein sequence ID" value="KWV59267.1"/>
    <property type="molecule type" value="Genomic_DNA"/>
</dbReference>
<reference evidence="5 6" key="1">
    <citation type="submission" date="2015-11" db="EMBL/GenBank/DDBJ databases">
        <title>Draft Genome Sequence of the Strain BR 10303 (Bradyrhizobium sp.) isolated from nodules of Centrolobium paraense.</title>
        <authorList>
            <person name="Zelli J.E."/>
            <person name="Simoes-Araujo J.L."/>
            <person name="Barauna A.C."/>
            <person name="Silva K."/>
        </authorList>
    </citation>
    <scope>NUCLEOTIDE SEQUENCE [LARGE SCALE GENOMIC DNA]</scope>
    <source>
        <strain evidence="5 6">BR 10303</strain>
    </source>
</reference>
<evidence type="ECO:0000256" key="1">
    <source>
        <dbReference type="ARBA" id="ARBA00001974"/>
    </source>
</evidence>
<accession>A0A120FQY8</accession>
<comment type="cofactor">
    <cofactor evidence="1">
        <name>FAD</name>
        <dbReference type="ChEBI" id="CHEBI:57692"/>
    </cofactor>
</comment>
<name>A0A120FQY8_9BRAD</name>
<dbReference type="PANTHER" id="PTHR43004:SF19">
    <property type="entry name" value="BINDING MONOOXYGENASE, PUTATIVE (JCVI)-RELATED"/>
    <property type="match status" value="1"/>
</dbReference>
<evidence type="ECO:0000313" key="6">
    <source>
        <dbReference type="Proteomes" id="UP000057737"/>
    </source>
</evidence>
<dbReference type="InterPro" id="IPR002938">
    <property type="entry name" value="FAD-bd"/>
</dbReference>
<protein>
    <recommendedName>
        <fullName evidence="4">FAD-binding domain-containing protein</fullName>
    </recommendedName>
</protein>
<dbReference type="Gene3D" id="3.40.30.120">
    <property type="match status" value="1"/>
</dbReference>
<evidence type="ECO:0000256" key="3">
    <source>
        <dbReference type="ARBA" id="ARBA00022827"/>
    </source>
</evidence>
<dbReference type="GO" id="GO:0016709">
    <property type="term" value="F:oxidoreductase activity, acting on paired donors, with incorporation or reduction of molecular oxygen, NAD(P)H as one donor, and incorporation of one atom of oxygen"/>
    <property type="evidence" value="ECO:0007669"/>
    <property type="project" value="UniProtKB-ARBA"/>
</dbReference>
<comment type="caution">
    <text evidence="5">The sequence shown here is derived from an EMBL/GenBank/DDBJ whole genome shotgun (WGS) entry which is preliminary data.</text>
</comment>
<dbReference type="PRINTS" id="PR00420">
    <property type="entry name" value="RNGMNOXGNASE"/>
</dbReference>